<dbReference type="Proteomes" id="UP000185944">
    <property type="component" value="Unassembled WGS sequence"/>
</dbReference>
<organism evidence="2 3">
    <name type="scientific">Nematocida displodere</name>
    <dbReference type="NCBI Taxonomy" id="1805483"/>
    <lineage>
        <taxon>Eukaryota</taxon>
        <taxon>Fungi</taxon>
        <taxon>Fungi incertae sedis</taxon>
        <taxon>Microsporidia</taxon>
        <taxon>Nematocida</taxon>
    </lineage>
</organism>
<accession>A0A177ECW6</accession>
<name>A0A177ECW6_9MICR</name>
<dbReference type="RefSeq" id="XP_067544425.1">
    <property type="nucleotide sequence ID" value="XM_067688328.1"/>
</dbReference>
<dbReference type="AlphaFoldDB" id="A0A177ECW6"/>
<comment type="caution">
    <text evidence="2">The sequence shown here is derived from an EMBL/GenBank/DDBJ whole genome shotgun (WGS) entry which is preliminary data.</text>
</comment>
<keyword evidence="1" id="KW-0732">Signal</keyword>
<evidence type="ECO:0000313" key="2">
    <source>
        <dbReference type="EMBL" id="OAG29777.1"/>
    </source>
</evidence>
<feature type="chain" id="PRO_5008060272" evidence="1">
    <location>
        <begin position="26"/>
        <end position="365"/>
    </location>
</feature>
<feature type="signal peptide" evidence="1">
    <location>
        <begin position="1"/>
        <end position="25"/>
    </location>
</feature>
<sequence>MNVYLARGRLLCLLVLSMLANCSETGGDNGYYIVSPYTEQTIEFFSQGRSLYHTTALETHQVGNRAYVLKEQSQTREIFLRQHTAESIPEKLVDGIVFTTLKLTSFSQVNPAILGKLLAAFGTISAQRLEVYNLDFADPGGVESLNTIETPAQRCILDISSLRLLGTSEAAIRWLGLRIDLSQCHINLLIDHMLVLKSLEMLDSFNALAVVGLWLYRFNRLDTMECKLFREGPLPRVLSLRGYYPLTPTMSEQIRHSIISAHWEELTISKEVFGELMMPGTEPRRLIADKLTVYAPHKMIGGDVSSTPFPAIGHNRVYTRFFRIYFSDSINLVTSRELVRTIDWVSRYFRGLEWIILGLNSLWKK</sequence>
<proteinExistence type="predicted"/>
<gene>
    <name evidence="2" type="ORF">NEDG_00910</name>
</gene>
<keyword evidence="3" id="KW-1185">Reference proteome</keyword>
<evidence type="ECO:0000313" key="3">
    <source>
        <dbReference type="Proteomes" id="UP000185944"/>
    </source>
</evidence>
<dbReference type="VEuPathDB" id="MicrosporidiaDB:NEDG_00910"/>
<evidence type="ECO:0000256" key="1">
    <source>
        <dbReference type="SAM" id="SignalP"/>
    </source>
</evidence>
<protein>
    <submittedName>
        <fullName evidence="2">Uncharacterized protein</fullName>
    </submittedName>
</protein>
<dbReference type="GeneID" id="93647260"/>
<reference evidence="2 3" key="1">
    <citation type="submission" date="2016-02" db="EMBL/GenBank/DDBJ databases">
        <title>Discovery of a natural microsporidian pathogen with a broad tissue tropism in Caenorhabditis elegans.</title>
        <authorList>
            <person name="Luallen R.J."/>
            <person name="Reinke A.W."/>
            <person name="Tong L."/>
            <person name="Botts M.R."/>
            <person name="Felix M.-A."/>
            <person name="Troemel E.R."/>
        </authorList>
    </citation>
    <scope>NUCLEOTIDE SEQUENCE [LARGE SCALE GENOMIC DNA]</scope>
    <source>
        <strain evidence="2 3">JUm2807</strain>
    </source>
</reference>
<dbReference type="EMBL" id="LTDL01000040">
    <property type="protein sequence ID" value="OAG29777.1"/>
    <property type="molecule type" value="Genomic_DNA"/>
</dbReference>